<evidence type="ECO:0000256" key="1">
    <source>
        <dbReference type="ARBA" id="ARBA00004370"/>
    </source>
</evidence>
<dbReference type="Pfam" id="PF00717">
    <property type="entry name" value="Peptidase_S24"/>
    <property type="match status" value="1"/>
</dbReference>
<dbReference type="PANTHER" id="PTHR10806:SF6">
    <property type="entry name" value="SIGNAL PEPTIDASE COMPLEX CATALYTIC SUBUNIT SEC11"/>
    <property type="match status" value="1"/>
</dbReference>
<comment type="caution">
    <text evidence="9">The sequence shown here is derived from an EMBL/GenBank/DDBJ whole genome shotgun (WGS) entry which is preliminary data.</text>
</comment>
<dbReference type="InterPro" id="IPR001733">
    <property type="entry name" value="Peptidase_S26B"/>
</dbReference>
<dbReference type="InterPro" id="IPR036286">
    <property type="entry name" value="LexA/Signal_pep-like_sf"/>
</dbReference>
<evidence type="ECO:0000256" key="7">
    <source>
        <dbReference type="SAM" id="Phobius"/>
    </source>
</evidence>
<dbReference type="SUPFAM" id="SSF51306">
    <property type="entry name" value="LexA/Signal peptidase"/>
    <property type="match status" value="1"/>
</dbReference>
<proteinExistence type="predicted"/>
<evidence type="ECO:0000259" key="8">
    <source>
        <dbReference type="Pfam" id="PF00717"/>
    </source>
</evidence>
<evidence type="ECO:0000256" key="5">
    <source>
        <dbReference type="ARBA" id="ARBA00023136"/>
    </source>
</evidence>
<name>A0A2M8KSX6_9BACT</name>
<keyword evidence="5 7" id="KW-0472">Membrane</keyword>
<protein>
    <recommendedName>
        <fullName evidence="6">Signal peptidase I</fullName>
        <ecNumber evidence="6">3.4.21.89</ecNumber>
    </recommendedName>
</protein>
<keyword evidence="2" id="KW-0378">Hydrolase</keyword>
<evidence type="ECO:0000256" key="4">
    <source>
        <dbReference type="ARBA" id="ARBA00022989"/>
    </source>
</evidence>
<dbReference type="Proteomes" id="UP000229554">
    <property type="component" value="Unassembled WGS sequence"/>
</dbReference>
<dbReference type="GO" id="GO:0006465">
    <property type="term" value="P:signal peptide processing"/>
    <property type="evidence" value="ECO:0007669"/>
    <property type="project" value="UniProtKB-UniRule"/>
</dbReference>
<evidence type="ECO:0000313" key="9">
    <source>
        <dbReference type="EMBL" id="PJE63027.1"/>
    </source>
</evidence>
<evidence type="ECO:0000313" key="10">
    <source>
        <dbReference type="Proteomes" id="UP000229554"/>
    </source>
</evidence>
<accession>A0A2M8KSX6</accession>
<evidence type="ECO:0000256" key="2">
    <source>
        <dbReference type="ARBA" id="ARBA00022670"/>
    </source>
</evidence>
<dbReference type="EMBL" id="PFED01000076">
    <property type="protein sequence ID" value="PJE63027.1"/>
    <property type="molecule type" value="Genomic_DNA"/>
</dbReference>
<dbReference type="EC" id="3.4.21.89" evidence="6"/>
<reference evidence="10" key="1">
    <citation type="submission" date="2017-09" db="EMBL/GenBank/DDBJ databases">
        <title>Depth-based differentiation of microbial function through sediment-hosted aquifers and enrichment of novel symbionts in the deep terrestrial subsurface.</title>
        <authorList>
            <person name="Probst A.J."/>
            <person name="Ladd B."/>
            <person name="Jarett J.K."/>
            <person name="Geller-Mcgrath D.E."/>
            <person name="Sieber C.M.K."/>
            <person name="Emerson J.B."/>
            <person name="Anantharaman K."/>
            <person name="Thomas B.C."/>
            <person name="Malmstrom R."/>
            <person name="Stieglmeier M."/>
            <person name="Klingl A."/>
            <person name="Woyke T."/>
            <person name="Ryan C.M."/>
            <person name="Banfield J.F."/>
        </authorList>
    </citation>
    <scope>NUCLEOTIDE SEQUENCE [LARGE SCALE GENOMIC DNA]</scope>
</reference>
<dbReference type="NCBIfam" id="TIGR02228">
    <property type="entry name" value="sigpep_I_arch"/>
    <property type="match status" value="1"/>
</dbReference>
<sequence>MKFLSRAFSIVSWIFIALFALLLGLTYLSNQNVGIFNMHSFLVLSGSMEPTIMTGDIIIISSQPAYAQRDVVTFKNIDERIVTHRLMKKVGEGKTVRFETKGDANRSEDEDLIQPDQILGKVVLVIPKLGYLVAFSKTVPGFIVFIVIPAFLLLVGEILDRLHG</sequence>
<gene>
    <name evidence="9" type="ORF">COU88_01775</name>
</gene>
<dbReference type="GO" id="GO:0004252">
    <property type="term" value="F:serine-type endopeptidase activity"/>
    <property type="evidence" value="ECO:0007669"/>
    <property type="project" value="UniProtKB-UniRule"/>
</dbReference>
<organism evidence="9 10">
    <name type="scientific">Candidatus Roizmanbacteria bacterium CG10_big_fil_rev_8_21_14_0_10_39_6</name>
    <dbReference type="NCBI Taxonomy" id="1974853"/>
    <lineage>
        <taxon>Bacteria</taxon>
        <taxon>Candidatus Roizmaniibacteriota</taxon>
    </lineage>
</organism>
<keyword evidence="3 7" id="KW-0812">Transmembrane</keyword>
<dbReference type="PRINTS" id="PR00728">
    <property type="entry name" value="SIGNALPTASE"/>
</dbReference>
<evidence type="ECO:0000256" key="3">
    <source>
        <dbReference type="ARBA" id="ARBA00022692"/>
    </source>
</evidence>
<dbReference type="InterPro" id="IPR015927">
    <property type="entry name" value="Peptidase_S24_S26A/B/C"/>
</dbReference>
<dbReference type="GO" id="GO:0009003">
    <property type="term" value="F:signal peptidase activity"/>
    <property type="evidence" value="ECO:0007669"/>
    <property type="project" value="UniProtKB-EC"/>
</dbReference>
<dbReference type="CDD" id="cd06462">
    <property type="entry name" value="Peptidase_S24_S26"/>
    <property type="match status" value="1"/>
</dbReference>
<dbReference type="Gene3D" id="2.10.109.10">
    <property type="entry name" value="Umud Fragment, subunit A"/>
    <property type="match status" value="1"/>
</dbReference>
<dbReference type="PANTHER" id="PTHR10806">
    <property type="entry name" value="SIGNAL PEPTIDASE COMPLEX CATALYTIC SUBUNIT SEC11"/>
    <property type="match status" value="1"/>
</dbReference>
<evidence type="ECO:0000256" key="6">
    <source>
        <dbReference type="NCBIfam" id="TIGR02228"/>
    </source>
</evidence>
<keyword evidence="4 7" id="KW-1133">Transmembrane helix</keyword>
<dbReference type="GO" id="GO:0016020">
    <property type="term" value="C:membrane"/>
    <property type="evidence" value="ECO:0007669"/>
    <property type="project" value="UniProtKB-SubCell"/>
</dbReference>
<comment type="subcellular location">
    <subcellularLocation>
        <location evidence="1">Membrane</location>
    </subcellularLocation>
</comment>
<feature type="domain" description="Peptidase S24/S26A/S26B/S26C" evidence="8">
    <location>
        <begin position="45"/>
        <end position="123"/>
    </location>
</feature>
<keyword evidence="2" id="KW-0645">Protease</keyword>
<feature type="transmembrane region" description="Helical" evidence="7">
    <location>
        <begin position="139"/>
        <end position="159"/>
    </location>
</feature>
<dbReference type="AlphaFoldDB" id="A0A2M8KSX6"/>
<feature type="transmembrane region" description="Helical" evidence="7">
    <location>
        <begin position="7"/>
        <end position="28"/>
    </location>
</feature>